<evidence type="ECO:0000313" key="14">
    <source>
        <dbReference type="EMBL" id="QKQ12916.1"/>
    </source>
</evidence>
<dbReference type="GO" id="GO:0006397">
    <property type="term" value="P:mRNA processing"/>
    <property type="evidence" value="ECO:0007669"/>
    <property type="project" value="InterPro"/>
</dbReference>
<evidence type="ECO:0000256" key="6">
    <source>
        <dbReference type="ARBA" id="ARBA00022989"/>
    </source>
</evidence>
<organism evidence="14">
    <name type="scientific">Sparassis crispa</name>
    <dbReference type="NCBI Taxonomy" id="139825"/>
    <lineage>
        <taxon>Eukaryota</taxon>
        <taxon>Fungi</taxon>
        <taxon>Dikarya</taxon>
        <taxon>Basidiomycota</taxon>
        <taxon>Agaricomycotina</taxon>
        <taxon>Agaricomycetes</taxon>
        <taxon>Polyporales</taxon>
        <taxon>Sparassidaceae</taxon>
        <taxon>Sparassis</taxon>
    </lineage>
</organism>
<keyword evidence="5" id="KW-1278">Translocase</keyword>
<proteinExistence type="inferred from homology"/>
<dbReference type="FunFam" id="1.10.287.70:FF:000082">
    <property type="entry name" value="Cytochrome c oxidase subunit 3"/>
    <property type="match status" value="1"/>
</dbReference>
<dbReference type="PANTHER" id="PTHR34047:SF8">
    <property type="entry name" value="PROTEIN YKFC"/>
    <property type="match status" value="1"/>
</dbReference>
<comment type="function">
    <text evidence="9">Component of the cytochrome c oxidase, the last enzyme in the mitochondrial electron transport chain which drives oxidative phosphorylation. The respiratory chain contains 3 multisubunit complexes succinate dehydrogenase (complex II, CII), ubiquinol-cytochrome c oxidoreductase (cytochrome b-c1 complex, complex III, CIII) and cytochrome c oxidase (complex IV, CIV), that cooperate to transfer electrons derived from NADH and succinate to molecular oxygen, creating an electrochemical gradient over the inner membrane that drives transmembrane transport and the ATP synthase. Cytochrome c oxidase is the component of the respiratory chain that catalyzes the reduction of oxygen to water. Electrons originating from reduced cytochrome c in the intermembrane space (IMS) are transferred via the dinuclear copper A center (CU(A)) of subunit 2 and heme A of subunit 1 to the active site in subunit 1, a binuclear center (BNC) formed by heme A3 and copper B (CU(B)). The BNC reduces molecular oxygen to 2 water molecules using 4 electrons from cytochrome c in the IMS and 4 protons from the mitochondrial matrix.</text>
</comment>
<dbReference type="GO" id="GO:0005743">
    <property type="term" value="C:mitochondrial inner membrane"/>
    <property type="evidence" value="ECO:0007669"/>
    <property type="project" value="UniProtKB-SubCell"/>
</dbReference>
<evidence type="ECO:0000256" key="2">
    <source>
        <dbReference type="ARBA" id="ARBA00010581"/>
    </source>
</evidence>
<protein>
    <recommendedName>
        <fullName evidence="3 9">Cytochrome c oxidase subunit 3</fullName>
    </recommendedName>
</protein>
<dbReference type="Pfam" id="PF00078">
    <property type="entry name" value="RVT_1"/>
    <property type="match status" value="1"/>
</dbReference>
<comment type="subcellular location">
    <subcellularLocation>
        <location evidence="1">Mitochondrion inner membrane</location>
        <topology evidence="1">Multi-pass membrane protein</topology>
    </subcellularLocation>
</comment>
<dbReference type="SMART" id="SM00507">
    <property type="entry name" value="HNHc"/>
    <property type="match status" value="1"/>
</dbReference>
<dbReference type="InterPro" id="IPR024937">
    <property type="entry name" value="Domain_X"/>
</dbReference>
<feature type="domain" description="Reverse transcriptase" evidence="13">
    <location>
        <begin position="352"/>
        <end position="636"/>
    </location>
</feature>
<dbReference type="InterPro" id="IPR035973">
    <property type="entry name" value="Cyt_c_oxidase_su3-like_sf"/>
</dbReference>
<dbReference type="AlphaFoldDB" id="A0A6N0GSH1"/>
<feature type="domain" description="Heme-copper oxidase subunit III family profile" evidence="12">
    <location>
        <begin position="10"/>
        <end position="166"/>
    </location>
</feature>
<keyword evidence="9 14" id="KW-0496">Mitochondrion</keyword>
<dbReference type="Pfam" id="PF21368">
    <property type="entry name" value="AI2M-like_HNH"/>
    <property type="match status" value="1"/>
</dbReference>
<comment type="catalytic activity">
    <reaction evidence="8">
        <text>4 Fe(II)-[cytochrome c] + O2 + 8 H(+)(in) = 4 Fe(III)-[cytochrome c] + 2 H2O + 4 H(+)(out)</text>
        <dbReference type="Rhea" id="RHEA:11436"/>
        <dbReference type="Rhea" id="RHEA-COMP:10350"/>
        <dbReference type="Rhea" id="RHEA-COMP:14399"/>
        <dbReference type="ChEBI" id="CHEBI:15377"/>
        <dbReference type="ChEBI" id="CHEBI:15378"/>
        <dbReference type="ChEBI" id="CHEBI:15379"/>
        <dbReference type="ChEBI" id="CHEBI:29033"/>
        <dbReference type="ChEBI" id="CHEBI:29034"/>
        <dbReference type="EC" id="7.1.1.9"/>
    </reaction>
    <physiologicalReaction direction="left-to-right" evidence="8">
        <dbReference type="Rhea" id="RHEA:11437"/>
    </physiologicalReaction>
</comment>
<dbReference type="InterPro" id="IPR000298">
    <property type="entry name" value="Cyt_c_oxidase-like_su3"/>
</dbReference>
<dbReference type="InterPro" id="IPR003615">
    <property type="entry name" value="HNH_nuc"/>
</dbReference>
<dbReference type="SUPFAM" id="SSF81452">
    <property type="entry name" value="Cytochrome c oxidase subunit III-like"/>
    <property type="match status" value="1"/>
</dbReference>
<keyword evidence="4 9" id="KW-0812">Transmembrane</keyword>
<evidence type="ECO:0000256" key="5">
    <source>
        <dbReference type="ARBA" id="ARBA00022967"/>
    </source>
</evidence>
<dbReference type="PANTHER" id="PTHR34047">
    <property type="entry name" value="NUCLEAR INTRON MATURASE 1, MITOCHONDRIAL-RELATED"/>
    <property type="match status" value="1"/>
</dbReference>
<evidence type="ECO:0000256" key="10">
    <source>
        <dbReference type="SAM" id="MobiDB-lite"/>
    </source>
</evidence>
<evidence type="ECO:0000259" key="13">
    <source>
        <dbReference type="PROSITE" id="PS50878"/>
    </source>
</evidence>
<evidence type="ECO:0000256" key="8">
    <source>
        <dbReference type="ARBA" id="ARBA00049512"/>
    </source>
</evidence>
<comment type="similarity">
    <text evidence="2 9">Belongs to the cytochrome c oxidase subunit 3 family.</text>
</comment>
<feature type="transmembrane region" description="Helical" evidence="11">
    <location>
        <begin position="48"/>
        <end position="66"/>
    </location>
</feature>
<dbReference type="InterPro" id="IPR051083">
    <property type="entry name" value="GrpII_Intron_Splice-Mob/Def"/>
</dbReference>
<reference evidence="14" key="1">
    <citation type="journal article" date="2020" name="Mitochondrial DNA Part B Resour">
        <title>The complete mitochondrial genome of an edible mushroom, Sparassis crispa.</title>
        <authorList>
            <person name="Bashir K.M.I."/>
            <person name="Rheu K.M."/>
            <person name="Kim M.-S."/>
            <person name="Cho M.-G."/>
        </authorList>
    </citation>
    <scope>NUCLEOTIDE SEQUENCE</scope>
</reference>
<dbReference type="GO" id="GO:0004129">
    <property type="term" value="F:cytochrome-c oxidase activity"/>
    <property type="evidence" value="ECO:0007669"/>
    <property type="project" value="UniProtKB-EC"/>
</dbReference>
<dbReference type="InterPro" id="IPR049030">
    <property type="entry name" value="AI2M-like_HNH"/>
</dbReference>
<feature type="region of interest" description="Disordered" evidence="10">
    <location>
        <begin position="204"/>
        <end position="236"/>
    </location>
</feature>
<feature type="compositionally biased region" description="Basic and acidic residues" evidence="10">
    <location>
        <begin position="204"/>
        <end position="213"/>
    </location>
</feature>
<dbReference type="Gene3D" id="1.10.287.70">
    <property type="match status" value="1"/>
</dbReference>
<keyword evidence="7 11" id="KW-0472">Membrane</keyword>
<dbReference type="InterPro" id="IPR043502">
    <property type="entry name" value="DNA/RNA_pol_sf"/>
</dbReference>
<evidence type="ECO:0000256" key="9">
    <source>
        <dbReference type="RuleBase" id="RU003375"/>
    </source>
</evidence>
<evidence type="ECO:0000256" key="7">
    <source>
        <dbReference type="ARBA" id="ARBA00023136"/>
    </source>
</evidence>
<evidence type="ECO:0000256" key="4">
    <source>
        <dbReference type="ARBA" id="ARBA00022692"/>
    </source>
</evidence>
<geneLocation type="mitochondrion" evidence="14"/>
<name>A0A6N0GSH1_9APHY</name>
<accession>A0A6N0GSH1</accession>
<gene>
    <name evidence="14" type="primary">cox3</name>
</gene>
<evidence type="ECO:0000256" key="3">
    <source>
        <dbReference type="ARBA" id="ARBA00015944"/>
    </source>
</evidence>
<dbReference type="InterPro" id="IPR000477">
    <property type="entry name" value="RT_dom"/>
</dbReference>
<keyword evidence="6 11" id="KW-1133">Transmembrane helix</keyword>
<dbReference type="Pfam" id="PF01348">
    <property type="entry name" value="Intron_maturas2"/>
    <property type="match status" value="1"/>
</dbReference>
<dbReference type="SUPFAM" id="SSF56672">
    <property type="entry name" value="DNA/RNA polymerases"/>
    <property type="match status" value="1"/>
</dbReference>
<evidence type="ECO:0000259" key="12">
    <source>
        <dbReference type="PROSITE" id="PS50253"/>
    </source>
</evidence>
<dbReference type="EMBL" id="MN722635">
    <property type="protein sequence ID" value="QKQ12916.1"/>
    <property type="molecule type" value="Genomic_DNA"/>
</dbReference>
<dbReference type="Pfam" id="PF00510">
    <property type="entry name" value="COX3"/>
    <property type="match status" value="1"/>
</dbReference>
<feature type="compositionally biased region" description="Polar residues" evidence="10">
    <location>
        <begin position="214"/>
        <end position="236"/>
    </location>
</feature>
<dbReference type="PROSITE" id="PS50253">
    <property type="entry name" value="COX3"/>
    <property type="match status" value="1"/>
</dbReference>
<sequence>MLTINRNLFPTNPYHLVETSPWPILVSFSLLSLTIGAAMYMHGYPNGHFLLTLGFSLVVGGMLLWFRDIIVEGTYLGNHTVEVQKGLTIGVLVRRVKECYRESKILIYYYYIDTANHLVKQESCLMNLACGPKALAVINQILTIMMQAVVSMMKAVLLEVNLLVASTYGHFLVWNGKLSKSLALKVRANEIVIATQVVRNDHNVENLPSKETKPSSTTDRITLPTSGLPKSSKAQGNGSAIVPAMIQKASLYGKVNTLRMGSALVNNMSNKHYYSTVRATQTSNVSMRLDSLSKWSTKQQRGVIDRNLINLLCDPDFLFKGYEEIKSNPGNMSPGITPETLDGIDPNWFNHISEEIKSGKFQFQPSRRIQIPKPGSTDTRPLSIGSPRDKIIQNVMKMILEAIYEPVFSNNSHGFRPNRGCHSALKAFYINFKYSQWLIEGDISKCFDTIEHNRLMSLIEQKITDRRFTQLIQKSLNAGYFEFRTYQHNIIGTPQGSIISPILANIYLHQLDEFVETLIGKYNKGTKPRRNPTYRRIENQIARAKKNGNMKLALDLAKEYRTIDHTDFRDENFRRINYIRYADDWIVGIRGPSTLTKQILQEITEFCSSIGLTVSENKTKITNLNSDKALFLGTELSRSNTRKYTREIYSSSTKRLPLGLRLSAPLPRIIKKLTDTGFIKQEKSSPKFLWLHNTHDQIIHLYNSVFRGFLNYYSFAHNYSKVVSSLNNILRQSCAKLLATKFSLGNSSQAYKKFGRDLKSPNGIKFLNPSHNTSITNFKVKSQSENPIEIITNLYVTHKSLATLAGLECKACGSSYRVEMHHIRMMKDLNPKLNTIDKLMVKANRKQIPLCRSCHMKLHRK</sequence>
<dbReference type="CDD" id="cd00085">
    <property type="entry name" value="HNHc"/>
    <property type="match status" value="1"/>
</dbReference>
<evidence type="ECO:0000256" key="11">
    <source>
        <dbReference type="SAM" id="Phobius"/>
    </source>
</evidence>
<dbReference type="GO" id="GO:0045277">
    <property type="term" value="C:respiratory chain complex IV"/>
    <property type="evidence" value="ECO:0007669"/>
    <property type="project" value="UniProtKB-ARBA"/>
</dbReference>
<feature type="transmembrane region" description="Helical" evidence="11">
    <location>
        <begin position="20"/>
        <end position="41"/>
    </location>
</feature>
<dbReference type="CDD" id="cd01651">
    <property type="entry name" value="RT_G2_intron"/>
    <property type="match status" value="1"/>
</dbReference>
<dbReference type="PROSITE" id="PS50878">
    <property type="entry name" value="RT_POL"/>
    <property type="match status" value="1"/>
</dbReference>
<evidence type="ECO:0000256" key="1">
    <source>
        <dbReference type="ARBA" id="ARBA00004448"/>
    </source>
</evidence>